<dbReference type="AlphaFoldDB" id="A0A1L5F996"/>
<dbReference type="InterPro" id="IPR038666">
    <property type="entry name" value="SSP1_head-tail_sf"/>
</dbReference>
<protein>
    <submittedName>
        <fullName evidence="1">Uncharacterized protein</fullName>
    </submittedName>
</protein>
<dbReference type="EMBL" id="CP018335">
    <property type="protein sequence ID" value="APM39400.1"/>
    <property type="molecule type" value="Genomic_DNA"/>
</dbReference>
<proteinExistence type="predicted"/>
<name>A0A1L5F996_CLOKL</name>
<organism evidence="1 2">
    <name type="scientific">Clostridium kluyveri</name>
    <dbReference type="NCBI Taxonomy" id="1534"/>
    <lineage>
        <taxon>Bacteria</taxon>
        <taxon>Bacillati</taxon>
        <taxon>Bacillota</taxon>
        <taxon>Clostridia</taxon>
        <taxon>Eubacteriales</taxon>
        <taxon>Clostridiaceae</taxon>
        <taxon>Clostridium</taxon>
    </lineage>
</organism>
<dbReference type="OrthoDB" id="2087478at2"/>
<evidence type="ECO:0000313" key="2">
    <source>
        <dbReference type="Proteomes" id="UP000184604"/>
    </source>
</evidence>
<evidence type="ECO:0000313" key="1">
    <source>
        <dbReference type="EMBL" id="APM39400.1"/>
    </source>
</evidence>
<gene>
    <name evidence="1" type="ORF">BS101_11930</name>
</gene>
<reference evidence="1 2" key="1">
    <citation type="submission" date="2016-12" db="EMBL/GenBank/DDBJ databases">
        <title>Complete genome sequence of Clostridium kluyveri JZZ isolated from the pit mud of a Chinese flavor liquor-making factory.</title>
        <authorList>
            <person name="Wang Y."/>
        </authorList>
    </citation>
    <scope>NUCLEOTIDE SEQUENCE [LARGE SCALE GENOMIC DNA]</scope>
    <source>
        <strain evidence="1 2">JZZ</strain>
    </source>
</reference>
<accession>A0A1L5F996</accession>
<dbReference type="Gene3D" id="2.40.10.270">
    <property type="entry name" value="Bacteriophage SPP1 head-tail adaptor protein"/>
    <property type="match status" value="1"/>
</dbReference>
<dbReference type="Proteomes" id="UP000184604">
    <property type="component" value="Chromosome"/>
</dbReference>
<dbReference type="RefSeq" id="WP_073539025.1">
    <property type="nucleotide sequence ID" value="NZ_CP018335.1"/>
</dbReference>
<sequence>MWRPSGIQQFSTAIGIKHRIETDVNGAIEVSYGDPELGFCNWKGMGGTDNANAGVVTILDTATLTMWYDPGLSEKDVILLDNNTDKAYEVENVEDIEQRRMYMQVRVKRTVIS</sequence>